<dbReference type="InterPro" id="IPR043166">
    <property type="entry name" value="LarA-like_C"/>
</dbReference>
<dbReference type="Pfam" id="PF09861">
    <property type="entry name" value="Lar_N"/>
    <property type="match status" value="1"/>
</dbReference>
<dbReference type="Proteomes" id="UP000427281">
    <property type="component" value="Chromosome"/>
</dbReference>
<evidence type="ECO:0000259" key="1">
    <source>
        <dbReference type="Pfam" id="PF09861"/>
    </source>
</evidence>
<dbReference type="KEGG" id="gim:F1728_17905"/>
<accession>A0A6I6AH59</accession>
<evidence type="ECO:0000313" key="3">
    <source>
        <dbReference type="Proteomes" id="UP000427281"/>
    </source>
</evidence>
<dbReference type="AlphaFoldDB" id="A0A6I6AH59"/>
<dbReference type="GO" id="GO:0050043">
    <property type="term" value="F:lactate racemase activity"/>
    <property type="evidence" value="ECO:0007669"/>
    <property type="project" value="InterPro"/>
</dbReference>
<dbReference type="Gene3D" id="3.90.226.30">
    <property type="match status" value="1"/>
</dbReference>
<name>A0A6I6AH59_9PLAN</name>
<dbReference type="PANTHER" id="PTHR33171:SF17">
    <property type="entry name" value="LARA-LIKE N-TERMINAL DOMAIN-CONTAINING PROTEIN"/>
    <property type="match status" value="1"/>
</dbReference>
<organism evidence="2 3">
    <name type="scientific">Gimesia benthica</name>
    <dbReference type="NCBI Taxonomy" id="2608982"/>
    <lineage>
        <taxon>Bacteria</taxon>
        <taxon>Pseudomonadati</taxon>
        <taxon>Planctomycetota</taxon>
        <taxon>Planctomycetia</taxon>
        <taxon>Planctomycetales</taxon>
        <taxon>Planctomycetaceae</taxon>
        <taxon>Gimesia</taxon>
    </lineage>
</organism>
<sequence>MSQCCCVSQDQVVSLTDTVKIELKYGQTGDFQCEIPSERVICYHQSPEPLSDVKQKMQQALNSPLELPPLNLAIVPGDKITILVDPQAPEAGAIIDAVWAYLLKCGISIEDLTILQAAVDSEGGVSELQNSVSDELQQQANWVVHNPESQDDLGYLGTSTGGERIYLSRHLLEADFILPIEKVGYDPLIGYAGGGSSLYPGFSSMEAIVRSRGQSHRELTPSDSRPLRQLIDEVGWMLGLQYSLQVIPAGGQQAADIIFGSLEAAFRKGKELLDRVWRVEPEYKAEMILVAIESGPAGHQWNQLGSVLETARNLVTQDGRVVLLTQIDADFGEGMQLLASCHEPLDAIKPLRDKLPLDLVAATQLALAGDWALVCLLSQADSDRVEDLFIIPLEDEAEIRRLLQTDETVTVIASAQHTYGQLKQD</sequence>
<proteinExistence type="predicted"/>
<gene>
    <name evidence="2" type="ORF">F1728_17905</name>
</gene>
<dbReference type="InterPro" id="IPR048068">
    <property type="entry name" value="LarA-like"/>
</dbReference>
<keyword evidence="3" id="KW-1185">Reference proteome</keyword>
<dbReference type="Gene3D" id="3.40.50.11440">
    <property type="match status" value="1"/>
</dbReference>
<dbReference type="InterPro" id="IPR018657">
    <property type="entry name" value="LarA-like_N"/>
</dbReference>
<dbReference type="EMBL" id="CP043930">
    <property type="protein sequence ID" value="QGQ24451.1"/>
    <property type="molecule type" value="Genomic_DNA"/>
</dbReference>
<evidence type="ECO:0000313" key="2">
    <source>
        <dbReference type="EMBL" id="QGQ24451.1"/>
    </source>
</evidence>
<protein>
    <submittedName>
        <fullName evidence="2">DUF2088 domain-containing protein</fullName>
    </submittedName>
</protein>
<dbReference type="PANTHER" id="PTHR33171">
    <property type="entry name" value="LAR_N DOMAIN-CONTAINING PROTEIN"/>
    <property type="match status" value="1"/>
</dbReference>
<feature type="domain" description="LarA-like N-terminal" evidence="1">
    <location>
        <begin position="26"/>
        <end position="210"/>
    </location>
</feature>
<reference evidence="2 3" key="1">
    <citation type="submission" date="2019-09" db="EMBL/GenBank/DDBJ databases">
        <title>Gimesia benthica sp. nov., a novel bacterium isolated from deep-sea water of the Northwest Indian Ocean.</title>
        <authorList>
            <person name="Dai X."/>
        </authorList>
    </citation>
    <scope>NUCLEOTIDE SEQUENCE [LARGE SCALE GENOMIC DNA]</scope>
    <source>
        <strain evidence="2 3">E7</strain>
    </source>
</reference>